<dbReference type="AlphaFoldDB" id="A0A1H1A0E8"/>
<evidence type="ECO:0000256" key="1">
    <source>
        <dbReference type="ARBA" id="ARBA00023152"/>
    </source>
</evidence>
<dbReference type="InterPro" id="IPR050275">
    <property type="entry name" value="PGM_Phosphatase"/>
</dbReference>
<dbReference type="CDD" id="cd07067">
    <property type="entry name" value="HP_PGM_like"/>
    <property type="match status" value="1"/>
</dbReference>
<feature type="binding site" evidence="4">
    <location>
        <begin position="7"/>
        <end position="14"/>
    </location>
    <ligand>
        <name>substrate</name>
    </ligand>
</feature>
<evidence type="ECO:0000313" key="5">
    <source>
        <dbReference type="EMBL" id="SDQ32756.1"/>
    </source>
</evidence>
<dbReference type="PANTHER" id="PTHR48100:SF1">
    <property type="entry name" value="HISTIDINE PHOSPHATASE FAMILY PROTEIN-RELATED"/>
    <property type="match status" value="1"/>
</dbReference>
<dbReference type="SUPFAM" id="SSF53254">
    <property type="entry name" value="Phosphoglycerate mutase-like"/>
    <property type="match status" value="1"/>
</dbReference>
<dbReference type="Proteomes" id="UP000183487">
    <property type="component" value="Unassembled WGS sequence"/>
</dbReference>
<dbReference type="EMBL" id="FNKP01000001">
    <property type="protein sequence ID" value="SDQ32756.1"/>
    <property type="molecule type" value="Genomic_DNA"/>
</dbReference>
<feature type="active site" description="Tele-phosphohistidine intermediate" evidence="3">
    <location>
        <position position="8"/>
    </location>
</feature>
<dbReference type="OrthoDB" id="9082843at2"/>
<dbReference type="PIRSF" id="PIRSF000709">
    <property type="entry name" value="6PFK_2-Ptase"/>
    <property type="match status" value="1"/>
</dbReference>
<dbReference type="Pfam" id="PF00300">
    <property type="entry name" value="His_Phos_1"/>
    <property type="match status" value="1"/>
</dbReference>
<evidence type="ECO:0000256" key="4">
    <source>
        <dbReference type="PIRSR" id="PIRSR613078-2"/>
    </source>
</evidence>
<organism evidence="5 6">
    <name type="scientific">Paraburkholderia fungorum</name>
    <dbReference type="NCBI Taxonomy" id="134537"/>
    <lineage>
        <taxon>Bacteria</taxon>
        <taxon>Pseudomonadati</taxon>
        <taxon>Pseudomonadota</taxon>
        <taxon>Betaproteobacteria</taxon>
        <taxon>Burkholderiales</taxon>
        <taxon>Burkholderiaceae</taxon>
        <taxon>Paraburkholderia</taxon>
    </lineage>
</organism>
<dbReference type="GO" id="GO:0016791">
    <property type="term" value="F:phosphatase activity"/>
    <property type="evidence" value="ECO:0007669"/>
    <property type="project" value="TreeGrafter"/>
</dbReference>
<protein>
    <submittedName>
        <fullName evidence="5">Probable phosphoglycerate mutase</fullName>
    </submittedName>
</protein>
<dbReference type="GO" id="GO:0005737">
    <property type="term" value="C:cytoplasm"/>
    <property type="evidence" value="ECO:0007669"/>
    <property type="project" value="TreeGrafter"/>
</dbReference>
<accession>A0A1H1A0E8</accession>
<dbReference type="Gene3D" id="3.40.50.1240">
    <property type="entry name" value="Phosphoglycerate mutase-like"/>
    <property type="match status" value="1"/>
</dbReference>
<gene>
    <name evidence="5" type="ORF">SAMN05443245_0932</name>
</gene>
<dbReference type="PANTHER" id="PTHR48100">
    <property type="entry name" value="BROAD-SPECIFICITY PHOSPHATASE YOR283W-RELATED"/>
    <property type="match status" value="1"/>
</dbReference>
<keyword evidence="6" id="KW-1185">Reference proteome</keyword>
<dbReference type="InterPro" id="IPR001345">
    <property type="entry name" value="PG/BPGM_mutase_AS"/>
</dbReference>
<evidence type="ECO:0000256" key="2">
    <source>
        <dbReference type="ARBA" id="ARBA00023235"/>
    </source>
</evidence>
<dbReference type="InterPro" id="IPR029033">
    <property type="entry name" value="His_PPase_superfam"/>
</dbReference>
<name>A0A1H1A0E8_9BURK</name>
<feature type="active site" description="Proton donor/acceptor" evidence="3">
    <location>
        <position position="82"/>
    </location>
</feature>
<dbReference type="InterPro" id="IPR013078">
    <property type="entry name" value="His_Pase_superF_clade-1"/>
</dbReference>
<feature type="binding site" evidence="4">
    <location>
        <position position="59"/>
    </location>
    <ligand>
        <name>substrate</name>
    </ligand>
</feature>
<dbReference type="SMART" id="SM00855">
    <property type="entry name" value="PGAM"/>
    <property type="match status" value="1"/>
</dbReference>
<sequence>MDLLLIRHGQSVANEKRLLISTDKDGLTELGKTQSVNLAATLERFAFRPSQIYCSPWARARQTAELVFGDTQPIKFDARLAETHPGIYGSWLEADFNAAFPDFNRDIRNRYEEGESHLDMAHRVQQWVDSEIRPQSANAGLLTVVAHGGPISVMLQHLLGVPIETHYPSFTVPNASFTYLTWRADLNRYCMERAGHV</sequence>
<keyword evidence="1" id="KW-0324">Glycolysis</keyword>
<dbReference type="RefSeq" id="WP_074763222.1">
    <property type="nucleotide sequence ID" value="NZ_FNKP01000001.1"/>
</dbReference>
<dbReference type="PROSITE" id="PS00175">
    <property type="entry name" value="PG_MUTASE"/>
    <property type="match status" value="1"/>
</dbReference>
<evidence type="ECO:0000313" key="6">
    <source>
        <dbReference type="Proteomes" id="UP000183487"/>
    </source>
</evidence>
<evidence type="ECO:0000256" key="3">
    <source>
        <dbReference type="PIRSR" id="PIRSR613078-1"/>
    </source>
</evidence>
<proteinExistence type="predicted"/>
<reference evidence="6" key="1">
    <citation type="submission" date="2016-10" db="EMBL/GenBank/DDBJ databases">
        <authorList>
            <person name="Varghese N."/>
        </authorList>
    </citation>
    <scope>NUCLEOTIDE SEQUENCE [LARGE SCALE GENOMIC DNA]</scope>
    <source>
        <strain evidence="6">GAS106B</strain>
    </source>
</reference>
<keyword evidence="2" id="KW-0413">Isomerase</keyword>